<dbReference type="InterPro" id="IPR044492">
    <property type="entry name" value="P_typ_ATPase_HD_dom"/>
</dbReference>
<comment type="similarity">
    <text evidence="2 10">Belongs to the cation transport ATPase (P-type) (TC 3.A.3) family. Type IB subfamily.</text>
</comment>
<evidence type="ECO:0000256" key="2">
    <source>
        <dbReference type="ARBA" id="ARBA00006024"/>
    </source>
</evidence>
<feature type="transmembrane region" description="Helical" evidence="10">
    <location>
        <begin position="792"/>
        <end position="813"/>
    </location>
</feature>
<keyword evidence="6 10" id="KW-0067">ATP-binding</keyword>
<dbReference type="Gene3D" id="3.40.1110.10">
    <property type="entry name" value="Calcium-transporting ATPase, cytoplasmic domain N"/>
    <property type="match status" value="1"/>
</dbReference>
<evidence type="ECO:0000256" key="8">
    <source>
        <dbReference type="ARBA" id="ARBA00022989"/>
    </source>
</evidence>
<dbReference type="GO" id="GO:0016887">
    <property type="term" value="F:ATP hydrolysis activity"/>
    <property type="evidence" value="ECO:0007669"/>
    <property type="project" value="InterPro"/>
</dbReference>
<dbReference type="SUPFAM" id="SSF81653">
    <property type="entry name" value="Calcium ATPase, transduction domain A"/>
    <property type="match status" value="1"/>
</dbReference>
<dbReference type="InterPro" id="IPR006121">
    <property type="entry name" value="HMA_dom"/>
</dbReference>
<keyword evidence="14" id="KW-1185">Reference proteome</keyword>
<evidence type="ECO:0000256" key="11">
    <source>
        <dbReference type="SAM" id="MobiDB-lite"/>
    </source>
</evidence>
<feature type="transmembrane region" description="Helical" evidence="10">
    <location>
        <begin position="448"/>
        <end position="471"/>
    </location>
</feature>
<evidence type="ECO:0000313" key="13">
    <source>
        <dbReference type="EMBL" id="TRL36281.1"/>
    </source>
</evidence>
<dbReference type="SFLD" id="SFLDS00003">
    <property type="entry name" value="Haloacid_Dehalogenase"/>
    <property type="match status" value="1"/>
</dbReference>
<dbReference type="SUPFAM" id="SSF56784">
    <property type="entry name" value="HAD-like"/>
    <property type="match status" value="1"/>
</dbReference>
<evidence type="ECO:0000259" key="12">
    <source>
        <dbReference type="PROSITE" id="PS50846"/>
    </source>
</evidence>
<dbReference type="InterPro" id="IPR036412">
    <property type="entry name" value="HAD-like_sf"/>
</dbReference>
<dbReference type="InterPro" id="IPR023214">
    <property type="entry name" value="HAD_sf"/>
</dbReference>
<dbReference type="InterPro" id="IPR023299">
    <property type="entry name" value="ATPase_P-typ_cyto_dom_N"/>
</dbReference>
<feature type="region of interest" description="Disordered" evidence="11">
    <location>
        <begin position="125"/>
        <end position="158"/>
    </location>
</feature>
<dbReference type="InterPro" id="IPR027256">
    <property type="entry name" value="P-typ_ATPase_IB"/>
</dbReference>
<keyword evidence="8 10" id="KW-1133">Transmembrane helix</keyword>
<dbReference type="Pfam" id="PF00702">
    <property type="entry name" value="Hydrolase"/>
    <property type="match status" value="1"/>
</dbReference>
<dbReference type="GO" id="GO:0055070">
    <property type="term" value="P:copper ion homeostasis"/>
    <property type="evidence" value="ECO:0007669"/>
    <property type="project" value="TreeGrafter"/>
</dbReference>
<dbReference type="NCBIfam" id="TIGR01511">
    <property type="entry name" value="ATPase-IB1_Cu"/>
    <property type="match status" value="1"/>
</dbReference>
<dbReference type="NCBIfam" id="TIGR01494">
    <property type="entry name" value="ATPase_P-type"/>
    <property type="match status" value="1"/>
</dbReference>
<protein>
    <submittedName>
        <fullName evidence="13">Copper-translocating P-type ATPase</fullName>
    </submittedName>
</protein>
<sequence>MSCASCVRRVEQAAAKVPGVASSAVNFATESLTVEPGEGFSAGLLAEAIRKAGYEPKPEQVTLALQRVPTEVEAARLAAALAALPGVVSASFAPGAAQVTVEAFGRDLSRSLRAVVKGQGLAPQPAAPVAAGGHSALAQGHAQEESGSAGPHDHHEEDAARLKRDLAVAVLLTLPLFVLEMGGHLYAPFHHWLMGTVDTRLLYYGYAALATAVIFGPGFRFLKTGLPALFRGHPEMNALVALGVLSAYAYSLVATFAPHLLPAEARYVYFEAATVIVTLILAGRLMEARARGRTGAAIRRLLGLQARTARVERHGETVDLPAEAVEPGDVLIVRPGERIAVDGTVLDGASHVDESMMTGEPLPVEKKAGSAVVGGTINGTGSFRFRADRVGGDTLLAQIIRLVEQAQGTKLPIQAVVDRVTAWFVPAVMAISLLTFGIWLFLGPEPALPHALVAAVAVLIIACPCAMGLATPTSIMVGTGRAAERGVLFRKGDALQALQGVTMVVLDKTGTVTRGRPELTDVAVAEGFDEDAVLSAVAAVEARSEHPVAEAILAAVQARGLAVPAASGIRAEAGYGIEAVVEGRRVAIGADRFMQRLGLSVAAFAERADGLGRAGRTPLYAAIDGRLAAILAVSDPLKPSSRTAIARLKALGLKVAMVSGDNALTASAVAAEVGIGEVVAEVLPAGKVDALKAFQARGERVAFVGDGINDAPALAAADVGLAIGTGTDVAIESADVVLSAGDLTAVVDAIAVSRATLANIRQNLFWAFGYNVALIPLAAGALYPAFGIQLSPMIGAGAMALSSVFVLTNALRLKTLDLSGGMR</sequence>
<feature type="transmembrane region" description="Helical" evidence="10">
    <location>
        <begin position="267"/>
        <end position="286"/>
    </location>
</feature>
<keyword evidence="10" id="KW-1003">Cell membrane</keyword>
<dbReference type="Pfam" id="PF00403">
    <property type="entry name" value="HMA"/>
    <property type="match status" value="1"/>
</dbReference>
<keyword evidence="3 10" id="KW-0812">Transmembrane</keyword>
<dbReference type="NCBIfam" id="TIGR01525">
    <property type="entry name" value="ATPase-IB_hvy"/>
    <property type="match status" value="1"/>
</dbReference>
<dbReference type="GO" id="GO:0005524">
    <property type="term" value="F:ATP binding"/>
    <property type="evidence" value="ECO:0007669"/>
    <property type="project" value="UniProtKB-UniRule"/>
</dbReference>
<evidence type="ECO:0000256" key="9">
    <source>
        <dbReference type="ARBA" id="ARBA00023136"/>
    </source>
</evidence>
<dbReference type="PANTHER" id="PTHR43520:SF8">
    <property type="entry name" value="P-TYPE CU(+) TRANSPORTER"/>
    <property type="match status" value="1"/>
</dbReference>
<dbReference type="Pfam" id="PF00122">
    <property type="entry name" value="E1-E2_ATPase"/>
    <property type="match status" value="1"/>
</dbReference>
<dbReference type="PROSITE" id="PS50846">
    <property type="entry name" value="HMA_2"/>
    <property type="match status" value="1"/>
</dbReference>
<dbReference type="FunFam" id="2.70.150.10:FF:000002">
    <property type="entry name" value="Copper-transporting ATPase 1, putative"/>
    <property type="match status" value="1"/>
</dbReference>
<evidence type="ECO:0000256" key="5">
    <source>
        <dbReference type="ARBA" id="ARBA00022741"/>
    </source>
</evidence>
<feature type="transmembrane region" description="Helical" evidence="10">
    <location>
        <begin position="764"/>
        <end position="786"/>
    </location>
</feature>
<keyword evidence="9 10" id="KW-0472">Membrane</keyword>
<dbReference type="PROSITE" id="PS00154">
    <property type="entry name" value="ATPASE_E1_E2"/>
    <property type="match status" value="1"/>
</dbReference>
<reference evidence="13 14" key="1">
    <citation type="submission" date="2019-07" db="EMBL/GenBank/DDBJ databases">
        <title>Ln-dependent methylotrophs.</title>
        <authorList>
            <person name="Tani A."/>
        </authorList>
    </citation>
    <scope>NUCLEOTIDE SEQUENCE [LARGE SCALE GENOMIC DNA]</scope>
    <source>
        <strain evidence="13 14">SM12</strain>
    </source>
</reference>
<dbReference type="GO" id="GO:0043682">
    <property type="term" value="F:P-type divalent copper transporter activity"/>
    <property type="evidence" value="ECO:0007669"/>
    <property type="project" value="TreeGrafter"/>
</dbReference>
<dbReference type="InterPro" id="IPR001757">
    <property type="entry name" value="P_typ_ATPase"/>
</dbReference>
<evidence type="ECO:0000256" key="7">
    <source>
        <dbReference type="ARBA" id="ARBA00022967"/>
    </source>
</evidence>
<feature type="transmembrane region" description="Helical" evidence="10">
    <location>
        <begin position="201"/>
        <end position="219"/>
    </location>
</feature>
<organism evidence="13 14">
    <name type="scientific">Rhizobium straminoryzae</name>
    <dbReference type="NCBI Taxonomy" id="1387186"/>
    <lineage>
        <taxon>Bacteria</taxon>
        <taxon>Pseudomonadati</taxon>
        <taxon>Pseudomonadota</taxon>
        <taxon>Alphaproteobacteria</taxon>
        <taxon>Hyphomicrobiales</taxon>
        <taxon>Rhizobiaceae</taxon>
        <taxon>Rhizobium/Agrobacterium group</taxon>
        <taxon>Rhizobium</taxon>
    </lineage>
</organism>
<evidence type="ECO:0000313" key="14">
    <source>
        <dbReference type="Proteomes" id="UP000316801"/>
    </source>
</evidence>
<dbReference type="Gene3D" id="3.40.50.1000">
    <property type="entry name" value="HAD superfamily/HAD-like"/>
    <property type="match status" value="1"/>
</dbReference>
<dbReference type="GO" id="GO:0005507">
    <property type="term" value="F:copper ion binding"/>
    <property type="evidence" value="ECO:0007669"/>
    <property type="project" value="TreeGrafter"/>
</dbReference>
<dbReference type="SUPFAM" id="SSF55008">
    <property type="entry name" value="HMA, heavy metal-associated domain"/>
    <property type="match status" value="1"/>
</dbReference>
<dbReference type="InterPro" id="IPR036163">
    <property type="entry name" value="HMA_dom_sf"/>
</dbReference>
<dbReference type="Proteomes" id="UP000316801">
    <property type="component" value="Unassembled WGS sequence"/>
</dbReference>
<proteinExistence type="inferred from homology"/>
<dbReference type="CDD" id="cd00371">
    <property type="entry name" value="HMA"/>
    <property type="match status" value="1"/>
</dbReference>
<dbReference type="PRINTS" id="PR00943">
    <property type="entry name" value="CUATPASE"/>
</dbReference>
<keyword evidence="4 10" id="KW-0479">Metal-binding</keyword>
<feature type="transmembrane region" description="Helical" evidence="10">
    <location>
        <begin position="166"/>
        <end position="189"/>
    </location>
</feature>
<dbReference type="InterPro" id="IPR059000">
    <property type="entry name" value="ATPase_P-type_domA"/>
</dbReference>
<keyword evidence="5 10" id="KW-0547">Nucleotide-binding</keyword>
<evidence type="ECO:0000256" key="1">
    <source>
        <dbReference type="ARBA" id="ARBA00004127"/>
    </source>
</evidence>
<dbReference type="PANTHER" id="PTHR43520">
    <property type="entry name" value="ATP7, ISOFORM B"/>
    <property type="match status" value="1"/>
</dbReference>
<dbReference type="InterPro" id="IPR023298">
    <property type="entry name" value="ATPase_P-typ_TM_dom_sf"/>
</dbReference>
<dbReference type="AlphaFoldDB" id="A0A549T342"/>
<gene>
    <name evidence="13" type="ORF">FNA46_18360</name>
</gene>
<dbReference type="Gene3D" id="2.70.150.10">
    <property type="entry name" value="Calcium-transporting ATPase, cytoplasmic transduction domain A"/>
    <property type="match status" value="1"/>
</dbReference>
<comment type="subcellular location">
    <subcellularLocation>
        <location evidence="10">Cell membrane</location>
    </subcellularLocation>
    <subcellularLocation>
        <location evidence="1">Endomembrane system</location>
        <topology evidence="1">Multi-pass membrane protein</topology>
    </subcellularLocation>
</comment>
<evidence type="ECO:0000256" key="6">
    <source>
        <dbReference type="ARBA" id="ARBA00022840"/>
    </source>
</evidence>
<dbReference type="InterPro" id="IPR008250">
    <property type="entry name" value="ATPase_P-typ_transduc_dom_A_sf"/>
</dbReference>
<dbReference type="Gene3D" id="3.30.70.100">
    <property type="match status" value="1"/>
</dbReference>
<dbReference type="SUPFAM" id="SSF81665">
    <property type="entry name" value="Calcium ATPase, transmembrane domain M"/>
    <property type="match status" value="1"/>
</dbReference>
<dbReference type="GO" id="GO:0005886">
    <property type="term" value="C:plasma membrane"/>
    <property type="evidence" value="ECO:0007669"/>
    <property type="project" value="UniProtKB-SubCell"/>
</dbReference>
<feature type="transmembrane region" description="Helical" evidence="10">
    <location>
        <begin position="420"/>
        <end position="442"/>
    </location>
</feature>
<dbReference type="SFLD" id="SFLDG00002">
    <property type="entry name" value="C1.7:_P-type_atpase_like"/>
    <property type="match status" value="1"/>
</dbReference>
<dbReference type="PRINTS" id="PR00119">
    <property type="entry name" value="CATATPASE"/>
</dbReference>
<feature type="domain" description="HMA" evidence="12">
    <location>
        <begin position="1"/>
        <end position="57"/>
    </location>
</feature>
<comment type="caution">
    <text evidence="13">The sequence shown here is derived from an EMBL/GenBank/DDBJ whole genome shotgun (WGS) entry which is preliminary data.</text>
</comment>
<accession>A0A549T342</accession>
<dbReference type="SFLD" id="SFLDF00027">
    <property type="entry name" value="p-type_atpase"/>
    <property type="match status" value="1"/>
</dbReference>
<dbReference type="EMBL" id="VJMG01000056">
    <property type="protein sequence ID" value="TRL36281.1"/>
    <property type="molecule type" value="Genomic_DNA"/>
</dbReference>
<evidence type="ECO:0000256" key="10">
    <source>
        <dbReference type="RuleBase" id="RU362081"/>
    </source>
</evidence>
<dbReference type="InterPro" id="IPR018303">
    <property type="entry name" value="ATPase_P-typ_P_site"/>
</dbReference>
<feature type="transmembrane region" description="Helical" evidence="10">
    <location>
        <begin position="239"/>
        <end position="261"/>
    </location>
</feature>
<dbReference type="CDD" id="cd02094">
    <property type="entry name" value="P-type_ATPase_Cu-like"/>
    <property type="match status" value="1"/>
</dbReference>
<dbReference type="GO" id="GO:0012505">
    <property type="term" value="C:endomembrane system"/>
    <property type="evidence" value="ECO:0007669"/>
    <property type="project" value="UniProtKB-SubCell"/>
</dbReference>
<evidence type="ECO:0000256" key="3">
    <source>
        <dbReference type="ARBA" id="ARBA00022692"/>
    </source>
</evidence>
<name>A0A549T342_9HYPH</name>
<keyword evidence="7" id="KW-1278">Translocase</keyword>
<evidence type="ECO:0000256" key="4">
    <source>
        <dbReference type="ARBA" id="ARBA00022723"/>
    </source>
</evidence>